<evidence type="ECO:0000313" key="3">
    <source>
        <dbReference type="Proteomes" id="UP000094936"/>
    </source>
</evidence>
<protein>
    <recommendedName>
        <fullName evidence="4">Lipoprotein</fullName>
    </recommendedName>
</protein>
<evidence type="ECO:0000313" key="2">
    <source>
        <dbReference type="EMBL" id="ODA33244.1"/>
    </source>
</evidence>
<dbReference type="RefSeq" id="WP_068902025.1">
    <property type="nucleotide sequence ID" value="NZ_JBHUIF010000006.1"/>
</dbReference>
<dbReference type="AlphaFoldDB" id="A0A1C3EJ38"/>
<reference evidence="2 3" key="1">
    <citation type="submission" date="2016-05" db="EMBL/GenBank/DDBJ databases">
        <title>Genomic Taxonomy of the Vibrionaceae.</title>
        <authorList>
            <person name="Gomez-Gil B."/>
            <person name="Enciso-Ibarra J."/>
        </authorList>
    </citation>
    <scope>NUCLEOTIDE SEQUENCE [LARGE SCALE GENOMIC DNA]</scope>
    <source>
        <strain evidence="2 3">CAIM 1920</strain>
    </source>
</reference>
<dbReference type="EMBL" id="LYBM01000017">
    <property type="protein sequence ID" value="ODA33244.1"/>
    <property type="molecule type" value="Genomic_DNA"/>
</dbReference>
<dbReference type="PROSITE" id="PS51257">
    <property type="entry name" value="PROKAR_LIPOPROTEIN"/>
    <property type="match status" value="1"/>
</dbReference>
<accession>A0A1C3EJ38</accession>
<keyword evidence="3" id="KW-1185">Reference proteome</keyword>
<proteinExistence type="predicted"/>
<organism evidence="2 3">
    <name type="scientific">Veronia pacifica</name>
    <dbReference type="NCBI Taxonomy" id="1080227"/>
    <lineage>
        <taxon>Bacteria</taxon>
        <taxon>Pseudomonadati</taxon>
        <taxon>Pseudomonadota</taxon>
        <taxon>Gammaproteobacteria</taxon>
        <taxon>Vibrionales</taxon>
        <taxon>Vibrionaceae</taxon>
        <taxon>Veronia</taxon>
    </lineage>
</organism>
<sequence>MHKPLSFFCVMFASALSAGCSSTDLNPFSSDPVELGSTTANLPPSNPLNVAPYVLRGQVRQLGDNIVLIPCASKTPVKLAIPDALRQRVIDFPTDEKYTELSGFMTHGEASPAVPSRFAFAVSGLNLITGTASECKNTNPRLVAGGHQPYWYSRVSDGTVVLRHADSFDRKEKIEISALADDKQFFKTQDFSLSVDAGICQDGISDKVFGWTATLILDGEEYQGCATQPNSEPDSEWVGRYKAVIEESGDTLTTEMTLLPDHSVVTRYVRKYQPETSEKGIWQVTANGKVEVIVPYSDDTPFDSKRTFRRGNDKLVADKEELNGQVLSLGSGGLNMVRVTTSPMTL</sequence>
<dbReference type="STRING" id="1080227.A8L45_10580"/>
<evidence type="ECO:0008006" key="4">
    <source>
        <dbReference type="Google" id="ProtNLM"/>
    </source>
</evidence>
<feature type="signal peptide" evidence="1">
    <location>
        <begin position="1"/>
        <end position="18"/>
    </location>
</feature>
<keyword evidence="1" id="KW-0732">Signal</keyword>
<dbReference type="Proteomes" id="UP000094936">
    <property type="component" value="Unassembled WGS sequence"/>
</dbReference>
<gene>
    <name evidence="2" type="ORF">A8L45_10580</name>
</gene>
<dbReference type="OrthoDB" id="5348860at2"/>
<comment type="caution">
    <text evidence="2">The sequence shown here is derived from an EMBL/GenBank/DDBJ whole genome shotgun (WGS) entry which is preliminary data.</text>
</comment>
<name>A0A1C3EJ38_9GAMM</name>
<evidence type="ECO:0000256" key="1">
    <source>
        <dbReference type="SAM" id="SignalP"/>
    </source>
</evidence>
<feature type="chain" id="PRO_5008673131" description="Lipoprotein" evidence="1">
    <location>
        <begin position="19"/>
        <end position="346"/>
    </location>
</feature>